<proteinExistence type="predicted"/>
<dbReference type="Gene3D" id="3.40.190.120">
    <property type="entry name" value="Osmoprotection protein (prox), domain 2"/>
    <property type="match status" value="1"/>
</dbReference>
<evidence type="ECO:0000313" key="3">
    <source>
        <dbReference type="EMBL" id="MBF4768179.1"/>
    </source>
</evidence>
<feature type="signal peptide" evidence="1">
    <location>
        <begin position="1"/>
        <end position="21"/>
    </location>
</feature>
<dbReference type="RefSeq" id="WP_194696334.1">
    <property type="nucleotide sequence ID" value="NZ_JADKPO010000012.1"/>
</dbReference>
<dbReference type="InterPro" id="IPR007210">
    <property type="entry name" value="ABC_Gly_betaine_transp_sub-bd"/>
</dbReference>
<evidence type="ECO:0000256" key="1">
    <source>
        <dbReference type="SAM" id="SignalP"/>
    </source>
</evidence>
<gene>
    <name evidence="3" type="ORF">ISU10_10400</name>
</gene>
<evidence type="ECO:0000259" key="2">
    <source>
        <dbReference type="Pfam" id="PF04069"/>
    </source>
</evidence>
<dbReference type="Pfam" id="PF04069">
    <property type="entry name" value="OpuAC"/>
    <property type="match status" value="1"/>
</dbReference>
<evidence type="ECO:0000313" key="4">
    <source>
        <dbReference type="Proteomes" id="UP000660668"/>
    </source>
</evidence>
<dbReference type="CDD" id="cd13606">
    <property type="entry name" value="PBP2_ProX_like"/>
    <property type="match status" value="1"/>
</dbReference>
<dbReference type="GO" id="GO:0022857">
    <property type="term" value="F:transmembrane transporter activity"/>
    <property type="evidence" value="ECO:0007669"/>
    <property type="project" value="InterPro"/>
</dbReference>
<organism evidence="3 4">
    <name type="scientific">Nocardioides agariphilus</name>
    <dbReference type="NCBI Taxonomy" id="433664"/>
    <lineage>
        <taxon>Bacteria</taxon>
        <taxon>Bacillati</taxon>
        <taxon>Actinomycetota</taxon>
        <taxon>Actinomycetes</taxon>
        <taxon>Propionibacteriales</taxon>
        <taxon>Nocardioidaceae</taxon>
        <taxon>Nocardioides</taxon>
    </lineage>
</organism>
<accession>A0A930YMJ0</accession>
<dbReference type="PROSITE" id="PS51257">
    <property type="entry name" value="PROKAR_LIPOPROTEIN"/>
    <property type="match status" value="1"/>
</dbReference>
<reference evidence="3" key="1">
    <citation type="submission" date="2020-11" db="EMBL/GenBank/DDBJ databases">
        <title>Nocardioides cynanchi sp. nov., isolated from soil of rhizosphere of Cynanchum wilfordii.</title>
        <authorList>
            <person name="Lee J.-S."/>
            <person name="Suh M.K."/>
            <person name="Kim J.-S."/>
        </authorList>
    </citation>
    <scope>NUCLEOTIDE SEQUENCE</scope>
    <source>
        <strain evidence="3">KCTC 19276</strain>
    </source>
</reference>
<keyword evidence="4" id="KW-1185">Reference proteome</keyword>
<dbReference type="Gene3D" id="3.40.190.10">
    <property type="entry name" value="Periplasmic binding protein-like II"/>
    <property type="match status" value="1"/>
</dbReference>
<dbReference type="AlphaFoldDB" id="A0A930YMJ0"/>
<keyword evidence="1" id="KW-0732">Signal</keyword>
<feature type="domain" description="ABC-type glycine betaine transport system substrate-binding" evidence="2">
    <location>
        <begin position="43"/>
        <end position="312"/>
    </location>
</feature>
<protein>
    <submittedName>
        <fullName evidence="3">ABC transporter substrate-binding protein</fullName>
    </submittedName>
</protein>
<dbReference type="Proteomes" id="UP000660668">
    <property type="component" value="Unassembled WGS sequence"/>
</dbReference>
<dbReference type="GO" id="GO:0043190">
    <property type="term" value="C:ATP-binding cassette (ABC) transporter complex"/>
    <property type="evidence" value="ECO:0007669"/>
    <property type="project" value="InterPro"/>
</dbReference>
<dbReference type="SUPFAM" id="SSF53850">
    <property type="entry name" value="Periplasmic binding protein-like II"/>
    <property type="match status" value="1"/>
</dbReference>
<comment type="caution">
    <text evidence="3">The sequence shown here is derived from an EMBL/GenBank/DDBJ whole genome shotgun (WGS) entry which is preliminary data.</text>
</comment>
<name>A0A930YMJ0_9ACTN</name>
<feature type="chain" id="PRO_5037000281" evidence="1">
    <location>
        <begin position="22"/>
        <end position="317"/>
    </location>
</feature>
<dbReference type="EMBL" id="JADKPO010000012">
    <property type="protein sequence ID" value="MBF4768179.1"/>
    <property type="molecule type" value="Genomic_DNA"/>
</dbReference>
<sequence length="317" mass="32649">MSRALGLAAASLLLLATAACGGDSLESSGSDNGGDTGNADKGSVVVGGQDFTESQVLAAIYAKILENEGYSVETKLVTTRDVYLPELSNGGVDIVPDYLAGITDYLNTEKNGADAPLVSSNDADATLEALKPLAEEKGISILPPSDATDQNAFFVTKEFAEANSLTTLSDFAGLGKPIKLGAPPDCEGRADCEGGLTETYGFTISEIVPLDFGSAQVKDAVTKGEVDMGETGTTDGSLSGMGLVLLEDDKGIQPAQNLTPAVNADFLAANPDLEDVFNALSAALTTDDLAAMNLAVDVERQKPEDVAAKFLSDKGLL</sequence>